<keyword evidence="1" id="KW-0812">Transmembrane</keyword>
<accession>A0A511AUW0</accession>
<proteinExistence type="predicted"/>
<dbReference type="AlphaFoldDB" id="A0A511AUW0"/>
<dbReference type="InterPro" id="IPR050558">
    <property type="entry name" value="PTS_Sugar-Specific_Components"/>
</dbReference>
<evidence type="ECO:0000256" key="1">
    <source>
        <dbReference type="SAM" id="Phobius"/>
    </source>
</evidence>
<name>A0A511AUW0_9LACT</name>
<feature type="transmembrane region" description="Helical" evidence="1">
    <location>
        <begin position="34"/>
        <end position="61"/>
    </location>
</feature>
<dbReference type="Proteomes" id="UP000321662">
    <property type="component" value="Unassembled WGS sequence"/>
</dbReference>
<keyword evidence="1" id="KW-0472">Membrane</keyword>
<evidence type="ECO:0000313" key="2">
    <source>
        <dbReference type="EMBL" id="GEK91985.1"/>
    </source>
</evidence>
<dbReference type="PANTHER" id="PTHR30175:SF1">
    <property type="entry name" value="PTS SYSTEM ARBUTIN-, CELLOBIOSE-, AND SALICIN-SPECIFIC EIIBC COMPONENT-RELATED"/>
    <property type="match status" value="1"/>
</dbReference>
<keyword evidence="3" id="KW-1185">Reference proteome</keyword>
<dbReference type="GO" id="GO:0015771">
    <property type="term" value="P:trehalose transport"/>
    <property type="evidence" value="ECO:0007669"/>
    <property type="project" value="TreeGrafter"/>
</dbReference>
<dbReference type="GO" id="GO:0005886">
    <property type="term" value="C:plasma membrane"/>
    <property type="evidence" value="ECO:0007669"/>
    <property type="project" value="TreeGrafter"/>
</dbReference>
<evidence type="ECO:0000313" key="3">
    <source>
        <dbReference type="Proteomes" id="UP000321662"/>
    </source>
</evidence>
<dbReference type="PANTHER" id="PTHR30175">
    <property type="entry name" value="PHOSPHOTRANSFERASE SYSTEM TRANSPORT PROTEIN"/>
    <property type="match status" value="1"/>
</dbReference>
<keyword evidence="1" id="KW-1133">Transmembrane helix</keyword>
<protein>
    <submittedName>
        <fullName evidence="2">Uncharacterized protein</fullName>
    </submittedName>
</protein>
<dbReference type="EMBL" id="BJUY01000024">
    <property type="protein sequence ID" value="GEK91985.1"/>
    <property type="molecule type" value="Genomic_DNA"/>
</dbReference>
<organism evidence="2 3">
    <name type="scientific">Alkalibacterium kapii</name>
    <dbReference type="NCBI Taxonomy" id="426704"/>
    <lineage>
        <taxon>Bacteria</taxon>
        <taxon>Bacillati</taxon>
        <taxon>Bacillota</taxon>
        <taxon>Bacilli</taxon>
        <taxon>Lactobacillales</taxon>
        <taxon>Carnobacteriaceae</taxon>
        <taxon>Alkalibacterium</taxon>
    </lineage>
</organism>
<sequence>MAIGASLVYPALSGISSGEVLYTLFAGTLFESPVYITFMGVPFILMSYSSSVIPVIFATYFAGKVERWLKKVIPDVVKLFLVP</sequence>
<dbReference type="GO" id="GO:0090589">
    <property type="term" value="F:protein-phosphocysteine-trehalose phosphotransferase system transporter activity"/>
    <property type="evidence" value="ECO:0007669"/>
    <property type="project" value="TreeGrafter"/>
</dbReference>
<reference evidence="2 3" key="1">
    <citation type="submission" date="2019-07" db="EMBL/GenBank/DDBJ databases">
        <title>Whole genome shotgun sequence of Alkalibacterium kapii NBRC 103247.</title>
        <authorList>
            <person name="Hosoyama A."/>
            <person name="Uohara A."/>
            <person name="Ohji S."/>
            <person name="Ichikawa N."/>
        </authorList>
    </citation>
    <scope>NUCLEOTIDE SEQUENCE [LARGE SCALE GENOMIC DNA]</scope>
    <source>
        <strain evidence="2 3">NBRC 103247</strain>
    </source>
</reference>
<comment type="caution">
    <text evidence="2">The sequence shown here is derived from an EMBL/GenBank/DDBJ whole genome shotgun (WGS) entry which is preliminary data.</text>
</comment>
<gene>
    <name evidence="2" type="ORF">AKA01nite_16070</name>
</gene>
<dbReference type="GO" id="GO:0009401">
    <property type="term" value="P:phosphoenolpyruvate-dependent sugar phosphotransferase system"/>
    <property type="evidence" value="ECO:0007669"/>
    <property type="project" value="TreeGrafter"/>
</dbReference>